<feature type="transmembrane region" description="Helical" evidence="2">
    <location>
        <begin position="565"/>
        <end position="582"/>
    </location>
</feature>
<dbReference type="PANTHER" id="PTHR43685">
    <property type="entry name" value="GLYCOSYLTRANSFERASE"/>
    <property type="match status" value="1"/>
</dbReference>
<feature type="region of interest" description="Disordered" evidence="1">
    <location>
        <begin position="984"/>
        <end position="1004"/>
    </location>
</feature>
<keyword evidence="4" id="KW-1185">Reference proteome</keyword>
<sequence>MRSASATVARLRPAGKAEPTGAGRPGSRAALDTPAAGQAGAVTLTPFLPDDDEPAADPALAPLAPGAVTAVLVCHDGESWLPTTLAALRRLRLRPDRLVVVDAGSADGTRALLDAAVARGELDRVVDAPRTSGFGASVAAGLAALGPAVSGDDAPGWVWLLHDDAAPRPDALRALLAAAAAAPDAPVLGPKLLDWRSPRRLLEVGVTIAGSGRLETGLDRAEVDQGQRDGLRDVLAVNTAGMLVRADVWQELGGLEPSLPLFRDDVDFGWRARAAGHRVVCATDSVLVHAAAARRGWRRPAAVRGSAPRADRRAALRVLLLNGAGWALPLLLLRLGAGTLLRVCTLLLGRDPRGAAAEALALPAALAAPGALLRGRSRRRRTRRVGSRSVRPFLARPGSALRHLRDAAAAALGPASPGAPDPTDSLETGPVAEAVEELPVGRPSLLHRLLVRPSTLLVLALGLLTLLATRRLVGSGSLAGGALLPAPEGASDLLSAAGAGWHAVGVGSGAQAPAYLVPLGLLAGLLGGRAPLAVDVLLLGAVPLAALTAYVALRPVVSSRAVRCWAVAAYALLPAAPGAVATGRVGTAATLVLLPLLARAGAAALGRGRTAWRACWAAGLLLAVASAFVPVLWPLAAVLAVGGVGAAARHGVRPALATAARALVLLGLPAALLAPEAARLVDEPRRLAAETGLTAPGLSVPGLDPLAVVLLHPGGPGSYPLAFTLPLLLAALGAVLVARWSPRPGLVAAGWAVALAGMAAGVLVARTPLPTGSGPAGTVAGWPGPATLVAGAGLVLAAAAGAEGASIRLRERSFGWRQPTAVVLAAVAALAPLVVAARWVSVGVPKPVERTASVVPAFVAAEAAGPERARTLVLSGGLSSVSYLLDRGTGARLGDAETPASAQAQAALSAAVADVASGRGGTAAAALPAFGARYVLLQAPVDPALARALDTVPGLRRTGEQQPNALWEVEVATAPATPLRLVGRRGAEPLPSTPRGAGATATLPAGEPGRVLVLTEPRDAGWRATLDGQALQAAPGPAGATWAQAFALPAGGGALSVTHEDDARSRGDAGRIGLAAVALLLTLPSARRRTGAAEAVPEAVRA</sequence>
<gene>
    <name evidence="3" type="ORF">G9H71_04795</name>
</gene>
<feature type="transmembrane region" description="Helical" evidence="2">
    <location>
        <begin position="532"/>
        <end position="553"/>
    </location>
</feature>
<keyword evidence="2" id="KW-0812">Transmembrane</keyword>
<feature type="region of interest" description="Disordered" evidence="1">
    <location>
        <begin position="1"/>
        <end position="35"/>
    </location>
</feature>
<keyword evidence="2" id="KW-0472">Membrane</keyword>
<dbReference type="Gene3D" id="3.90.550.10">
    <property type="entry name" value="Spore Coat Polysaccharide Biosynthesis Protein SpsA, Chain A"/>
    <property type="match status" value="1"/>
</dbReference>
<feature type="transmembrane region" description="Helical" evidence="2">
    <location>
        <begin position="449"/>
        <end position="468"/>
    </location>
</feature>
<dbReference type="InterPro" id="IPR029044">
    <property type="entry name" value="Nucleotide-diphossugar_trans"/>
</dbReference>
<keyword evidence="2" id="KW-1133">Transmembrane helix</keyword>
<organism evidence="3 4">
    <name type="scientific">Motilibacter deserti</name>
    <dbReference type="NCBI Taxonomy" id="2714956"/>
    <lineage>
        <taxon>Bacteria</taxon>
        <taxon>Bacillati</taxon>
        <taxon>Actinomycetota</taxon>
        <taxon>Actinomycetes</taxon>
        <taxon>Motilibacterales</taxon>
        <taxon>Motilibacteraceae</taxon>
        <taxon>Motilibacter</taxon>
    </lineage>
</organism>
<dbReference type="Proteomes" id="UP000800981">
    <property type="component" value="Unassembled WGS sequence"/>
</dbReference>
<dbReference type="Pfam" id="PF13641">
    <property type="entry name" value="Glyco_tranf_2_3"/>
    <property type="match status" value="1"/>
</dbReference>
<protein>
    <submittedName>
        <fullName evidence="3">Glycosyltransferase family 2 protein</fullName>
    </submittedName>
</protein>
<feature type="transmembrane region" description="Helical" evidence="2">
    <location>
        <begin position="618"/>
        <end position="643"/>
    </location>
</feature>
<evidence type="ECO:0000256" key="1">
    <source>
        <dbReference type="SAM" id="MobiDB-lite"/>
    </source>
</evidence>
<feature type="transmembrane region" description="Helical" evidence="2">
    <location>
        <begin position="717"/>
        <end position="738"/>
    </location>
</feature>
<feature type="transmembrane region" description="Helical" evidence="2">
    <location>
        <begin position="588"/>
        <end position="606"/>
    </location>
</feature>
<evidence type="ECO:0000313" key="3">
    <source>
        <dbReference type="EMBL" id="NHC13095.1"/>
    </source>
</evidence>
<evidence type="ECO:0000256" key="2">
    <source>
        <dbReference type="SAM" id="Phobius"/>
    </source>
</evidence>
<dbReference type="RefSeq" id="WP_166278564.1">
    <property type="nucleotide sequence ID" value="NZ_JAANNP010000001.1"/>
</dbReference>
<feature type="transmembrane region" description="Helical" evidence="2">
    <location>
        <begin position="821"/>
        <end position="840"/>
    </location>
</feature>
<dbReference type="PANTHER" id="PTHR43685:SF3">
    <property type="entry name" value="SLR2126 PROTEIN"/>
    <property type="match status" value="1"/>
</dbReference>
<dbReference type="InterPro" id="IPR050834">
    <property type="entry name" value="Glycosyltransf_2"/>
</dbReference>
<name>A0ABX0GTL6_9ACTN</name>
<proteinExistence type="predicted"/>
<accession>A0ABX0GTL6</accession>
<feature type="transmembrane region" description="Helical" evidence="2">
    <location>
        <begin position="785"/>
        <end position="809"/>
    </location>
</feature>
<feature type="transmembrane region" description="Helical" evidence="2">
    <location>
        <begin position="314"/>
        <end position="335"/>
    </location>
</feature>
<feature type="transmembrane region" description="Helical" evidence="2">
    <location>
        <begin position="355"/>
        <end position="373"/>
    </location>
</feature>
<dbReference type="EMBL" id="JAANNP010000001">
    <property type="protein sequence ID" value="NHC13095.1"/>
    <property type="molecule type" value="Genomic_DNA"/>
</dbReference>
<feature type="transmembrane region" description="Helical" evidence="2">
    <location>
        <begin position="745"/>
        <end position="765"/>
    </location>
</feature>
<dbReference type="SUPFAM" id="SSF53448">
    <property type="entry name" value="Nucleotide-diphospho-sugar transferases"/>
    <property type="match status" value="1"/>
</dbReference>
<evidence type="ECO:0000313" key="4">
    <source>
        <dbReference type="Proteomes" id="UP000800981"/>
    </source>
</evidence>
<comment type="caution">
    <text evidence="3">The sequence shown here is derived from an EMBL/GenBank/DDBJ whole genome shotgun (WGS) entry which is preliminary data.</text>
</comment>
<reference evidence="3 4" key="1">
    <citation type="submission" date="2020-03" db="EMBL/GenBank/DDBJ databases">
        <title>Two novel Motilibacter sp.</title>
        <authorList>
            <person name="Liu S."/>
        </authorList>
    </citation>
    <scope>NUCLEOTIDE SEQUENCE [LARGE SCALE GENOMIC DNA]</scope>
    <source>
        <strain evidence="3 4">E257</strain>
    </source>
</reference>